<evidence type="ECO:0000313" key="8">
    <source>
        <dbReference type="EMBL" id="OGK03408.1"/>
    </source>
</evidence>
<evidence type="ECO:0000256" key="4">
    <source>
        <dbReference type="ARBA" id="ARBA00022989"/>
    </source>
</evidence>
<keyword evidence="4 6" id="KW-1133">Transmembrane helix</keyword>
<comment type="subcellular location">
    <subcellularLocation>
        <location evidence="1">Membrane</location>
        <topology evidence="1">Multi-pass membrane protein</topology>
    </subcellularLocation>
</comment>
<protein>
    <submittedName>
        <fullName evidence="8">C-type cytochrome biogenesis protein CcsB</fullName>
    </submittedName>
</protein>
<dbReference type="Proteomes" id="UP000179243">
    <property type="component" value="Unassembled WGS sequence"/>
</dbReference>
<dbReference type="Pfam" id="PF01578">
    <property type="entry name" value="Cytochrom_C_asm"/>
    <property type="match status" value="1"/>
</dbReference>
<evidence type="ECO:0000256" key="2">
    <source>
        <dbReference type="ARBA" id="ARBA00022692"/>
    </source>
</evidence>
<feature type="transmembrane region" description="Helical" evidence="6">
    <location>
        <begin position="242"/>
        <end position="264"/>
    </location>
</feature>
<feature type="transmembrane region" description="Helical" evidence="6">
    <location>
        <begin position="178"/>
        <end position="203"/>
    </location>
</feature>
<feature type="domain" description="Cytochrome c assembly protein" evidence="7">
    <location>
        <begin position="63"/>
        <end position="268"/>
    </location>
</feature>
<dbReference type="AlphaFoldDB" id="A0A1F7F9Y5"/>
<comment type="caution">
    <text evidence="8">The sequence shown here is derived from an EMBL/GenBank/DDBJ whole genome shotgun (WGS) entry which is preliminary data.</text>
</comment>
<dbReference type="EMBL" id="MFYX01000090">
    <property type="protein sequence ID" value="OGK03408.1"/>
    <property type="molecule type" value="Genomic_DNA"/>
</dbReference>
<dbReference type="InterPro" id="IPR045062">
    <property type="entry name" value="Cyt_c_biogenesis_CcsA/CcmC"/>
</dbReference>
<keyword evidence="5 6" id="KW-0472">Membrane</keyword>
<dbReference type="GO" id="GO:0020037">
    <property type="term" value="F:heme binding"/>
    <property type="evidence" value="ECO:0007669"/>
    <property type="project" value="InterPro"/>
</dbReference>
<evidence type="ECO:0000313" key="9">
    <source>
        <dbReference type="Proteomes" id="UP000179243"/>
    </source>
</evidence>
<evidence type="ECO:0000256" key="5">
    <source>
        <dbReference type="ARBA" id="ARBA00023136"/>
    </source>
</evidence>
<evidence type="ECO:0000256" key="3">
    <source>
        <dbReference type="ARBA" id="ARBA00022748"/>
    </source>
</evidence>
<evidence type="ECO:0000256" key="1">
    <source>
        <dbReference type="ARBA" id="ARBA00004141"/>
    </source>
</evidence>
<reference evidence="8 9" key="1">
    <citation type="journal article" date="2016" name="Nat. Commun.">
        <title>Thousands of microbial genomes shed light on interconnected biogeochemical processes in an aquifer system.</title>
        <authorList>
            <person name="Anantharaman K."/>
            <person name="Brown C.T."/>
            <person name="Hug L.A."/>
            <person name="Sharon I."/>
            <person name="Castelle C.J."/>
            <person name="Probst A.J."/>
            <person name="Thomas B.C."/>
            <person name="Singh A."/>
            <person name="Wilkins M.J."/>
            <person name="Karaoz U."/>
            <person name="Brodie E.L."/>
            <person name="Williams K.H."/>
            <person name="Hubbard S.S."/>
            <person name="Banfield J.F."/>
        </authorList>
    </citation>
    <scope>NUCLEOTIDE SEQUENCE [LARGE SCALE GENOMIC DNA]</scope>
</reference>
<sequence>MDIQLFWISFAAYFTATIFHVLFLGLNRTRLGHVAAVFMVAGLAAQTAALIVRSVHTGHVPLTNMYEYITMLAWFAGAAYIVSIFSIQSKIVQAITGPVIFMLYVSASLLPKKAEQQLVPALQSYWLQIHVSMAAASEAVFLVAFVSSLLYLIKAGVQQPNPGNFISRLPEAERLDQITYGAIVIGYPLFTLGALFAGAIWAYRAWGNFWSWDPKETSSLIVWIIYSVYLHVRLIKGWRGRATAFLSIAGFLMALFTFFSNMILGGLHSYGN</sequence>
<feature type="transmembrane region" description="Helical" evidence="6">
    <location>
        <begin position="68"/>
        <end position="87"/>
    </location>
</feature>
<keyword evidence="3" id="KW-0201">Cytochrome c-type biogenesis</keyword>
<organism evidence="8 9">
    <name type="scientific">Candidatus Raymondbacteria bacterium RIFOXYD12_FULL_49_13</name>
    <dbReference type="NCBI Taxonomy" id="1817890"/>
    <lineage>
        <taxon>Bacteria</taxon>
        <taxon>Raymondiibacteriota</taxon>
    </lineage>
</organism>
<name>A0A1F7F9Y5_UNCRA</name>
<feature type="transmembrane region" description="Helical" evidence="6">
    <location>
        <begin position="218"/>
        <end position="235"/>
    </location>
</feature>
<feature type="transmembrane region" description="Helical" evidence="6">
    <location>
        <begin position="33"/>
        <end position="56"/>
    </location>
</feature>
<dbReference type="PANTHER" id="PTHR30071">
    <property type="entry name" value="HEME EXPORTER PROTEIN C"/>
    <property type="match status" value="1"/>
</dbReference>
<keyword evidence="2 6" id="KW-0812">Transmembrane</keyword>
<gene>
    <name evidence="8" type="ORF">A2519_15465</name>
</gene>
<dbReference type="NCBIfam" id="TIGR03144">
    <property type="entry name" value="cytochr_II_ccsB"/>
    <property type="match status" value="1"/>
</dbReference>
<feature type="transmembrane region" description="Helical" evidence="6">
    <location>
        <begin position="6"/>
        <end position="26"/>
    </location>
</feature>
<proteinExistence type="predicted"/>
<dbReference type="InterPro" id="IPR017562">
    <property type="entry name" value="Cyt_c_biogenesis_CcsA"/>
</dbReference>
<dbReference type="GO" id="GO:0017004">
    <property type="term" value="P:cytochrome complex assembly"/>
    <property type="evidence" value="ECO:0007669"/>
    <property type="project" value="UniProtKB-KW"/>
</dbReference>
<dbReference type="InterPro" id="IPR002541">
    <property type="entry name" value="Cyt_c_assembly"/>
</dbReference>
<evidence type="ECO:0000259" key="7">
    <source>
        <dbReference type="Pfam" id="PF01578"/>
    </source>
</evidence>
<feature type="transmembrane region" description="Helical" evidence="6">
    <location>
        <begin position="94"/>
        <end position="111"/>
    </location>
</feature>
<dbReference type="GO" id="GO:0005886">
    <property type="term" value="C:plasma membrane"/>
    <property type="evidence" value="ECO:0007669"/>
    <property type="project" value="TreeGrafter"/>
</dbReference>
<feature type="transmembrane region" description="Helical" evidence="6">
    <location>
        <begin position="131"/>
        <end position="157"/>
    </location>
</feature>
<accession>A0A1F7F9Y5</accession>
<dbReference type="PANTHER" id="PTHR30071:SF1">
    <property type="entry name" value="CYTOCHROME B_B6 PROTEIN-RELATED"/>
    <property type="match status" value="1"/>
</dbReference>
<evidence type="ECO:0000256" key="6">
    <source>
        <dbReference type="SAM" id="Phobius"/>
    </source>
</evidence>